<evidence type="ECO:0000256" key="1">
    <source>
        <dbReference type="SAM" id="MobiDB-lite"/>
    </source>
</evidence>
<evidence type="ECO:0000313" key="2">
    <source>
        <dbReference type="EMBL" id="KIL64157.1"/>
    </source>
</evidence>
<protein>
    <submittedName>
        <fullName evidence="2">Uncharacterized protein</fullName>
    </submittedName>
</protein>
<reference evidence="2 3" key="1">
    <citation type="submission" date="2014-04" db="EMBL/GenBank/DDBJ databases">
        <title>Evolutionary Origins and Diversification of the Mycorrhizal Mutualists.</title>
        <authorList>
            <consortium name="DOE Joint Genome Institute"/>
            <consortium name="Mycorrhizal Genomics Consortium"/>
            <person name="Kohler A."/>
            <person name="Kuo A."/>
            <person name="Nagy L.G."/>
            <person name="Floudas D."/>
            <person name="Copeland A."/>
            <person name="Barry K.W."/>
            <person name="Cichocki N."/>
            <person name="Veneault-Fourrey C."/>
            <person name="LaButti K."/>
            <person name="Lindquist E.A."/>
            <person name="Lipzen A."/>
            <person name="Lundell T."/>
            <person name="Morin E."/>
            <person name="Murat C."/>
            <person name="Riley R."/>
            <person name="Ohm R."/>
            <person name="Sun H."/>
            <person name="Tunlid A."/>
            <person name="Henrissat B."/>
            <person name="Grigoriev I.V."/>
            <person name="Hibbett D.S."/>
            <person name="Martin F."/>
        </authorList>
    </citation>
    <scope>NUCLEOTIDE SEQUENCE [LARGE SCALE GENOMIC DNA]</scope>
    <source>
        <strain evidence="2 3">Koide BX008</strain>
    </source>
</reference>
<feature type="compositionally biased region" description="Low complexity" evidence="1">
    <location>
        <begin position="190"/>
        <end position="202"/>
    </location>
</feature>
<proteinExistence type="predicted"/>
<dbReference type="Proteomes" id="UP000054549">
    <property type="component" value="Unassembled WGS sequence"/>
</dbReference>
<dbReference type="EMBL" id="KN818252">
    <property type="protein sequence ID" value="KIL64157.1"/>
    <property type="molecule type" value="Genomic_DNA"/>
</dbReference>
<dbReference type="HOGENOM" id="CLU_1229660_0_0_1"/>
<gene>
    <name evidence="2" type="ORF">M378DRAFT_78758</name>
</gene>
<sequence length="225" mass="23972">MHPAIVSERLDALRDIPLRGFDEIDDITPSSGTASLPTPLINPDGLHHNDLALGDTSPLAAQGHAEEPIVRPPPAPLLKDYDSFTEGSRAGSFDFLSAASGDLCYPIDVDIDVIGEPSNSGLSEVGLTVGDVTQLNDGDASMSIEEWRANISSDTLNDSDEESPCFQVPGTAKRPRSPTPEVVRRIRPRSYSLSSASSAANSFDWFAPLPQEHDRPPSRASSAPG</sequence>
<evidence type="ECO:0000313" key="3">
    <source>
        <dbReference type="Proteomes" id="UP000054549"/>
    </source>
</evidence>
<dbReference type="AlphaFoldDB" id="A0A0C2WR63"/>
<dbReference type="OrthoDB" id="2903551at2759"/>
<organism evidence="2 3">
    <name type="scientific">Amanita muscaria (strain Koide BX008)</name>
    <dbReference type="NCBI Taxonomy" id="946122"/>
    <lineage>
        <taxon>Eukaryota</taxon>
        <taxon>Fungi</taxon>
        <taxon>Dikarya</taxon>
        <taxon>Basidiomycota</taxon>
        <taxon>Agaricomycotina</taxon>
        <taxon>Agaricomycetes</taxon>
        <taxon>Agaricomycetidae</taxon>
        <taxon>Agaricales</taxon>
        <taxon>Pluteineae</taxon>
        <taxon>Amanitaceae</taxon>
        <taxon>Amanita</taxon>
    </lineage>
</organism>
<feature type="region of interest" description="Disordered" evidence="1">
    <location>
        <begin position="154"/>
        <end position="225"/>
    </location>
</feature>
<dbReference type="InParanoid" id="A0A0C2WR63"/>
<keyword evidence="3" id="KW-1185">Reference proteome</keyword>
<name>A0A0C2WR63_AMAMK</name>
<accession>A0A0C2WR63</accession>